<dbReference type="GO" id="GO:0016740">
    <property type="term" value="F:transferase activity"/>
    <property type="evidence" value="ECO:0007669"/>
    <property type="project" value="UniProtKB-KW"/>
</dbReference>
<organism evidence="2">
    <name type="scientific">Nucleocytoviricota sp</name>
    <dbReference type="NCBI Taxonomy" id="2809609"/>
    <lineage>
        <taxon>Viruses</taxon>
        <taxon>Varidnaviria</taxon>
        <taxon>Bamfordvirae</taxon>
        <taxon>Nucleocytoviricota</taxon>
    </lineage>
</organism>
<reference evidence="2" key="1">
    <citation type="submission" date="2022-10" db="EMBL/GenBank/DDBJ databases">
        <title>Genomics discovery of giant fungal viruses from subsurface oceanic crustal fluids.</title>
        <authorList>
            <person name="Bhattacharjee A.S."/>
            <person name="Schulz F."/>
            <person name="Woyke T."/>
            <person name="Orcutt B.N."/>
            <person name="Matinez Martinez J."/>
        </authorList>
    </citation>
    <scope>NUCLEOTIDE SEQUENCE</scope>
    <source>
        <strain evidence="2">VSAG1.JdFR</strain>
        <strain evidence="3">VSAG8.JdFR</strain>
    </source>
</reference>
<proteinExistence type="predicted"/>
<evidence type="ECO:0000313" key="3">
    <source>
        <dbReference type="EMBL" id="UZT29250.1"/>
    </source>
</evidence>
<evidence type="ECO:0000313" key="2">
    <source>
        <dbReference type="EMBL" id="UZT28898.1"/>
    </source>
</evidence>
<keyword evidence="2" id="KW-0808">Transferase</keyword>
<feature type="region of interest" description="Disordered" evidence="1">
    <location>
        <begin position="204"/>
        <end position="242"/>
    </location>
</feature>
<feature type="compositionally biased region" description="Basic residues" evidence="1">
    <location>
        <begin position="206"/>
        <end position="242"/>
    </location>
</feature>
<sequence>MPRNINILILCADNGSIAEQKGVKIVLDCIKSLNLSSLKNWDVINFYYTGDKLSPKLNEFLFDDPITIDGKKITITYQVLPEDFLNLRNLNIQKLIQIIPNRFQFILNENCPRADFGIKSNHLYKIINELLVLDGYYIDKHSAIEHFSQTGYDSIYKNQIELIQKDVNISELKSDNIWSIFKLRRQDNKTFDEELKFAIELSKQTAGKRKKSHKSKKSHKKKKSHKIKKFKSHKKSLKRKKL</sequence>
<evidence type="ECO:0000256" key="1">
    <source>
        <dbReference type="SAM" id="MobiDB-lite"/>
    </source>
</evidence>
<name>A0A9E8GAG4_9VIRU</name>
<dbReference type="EMBL" id="OP765584">
    <property type="protein sequence ID" value="UZT29250.1"/>
    <property type="molecule type" value="Genomic_DNA"/>
</dbReference>
<accession>A0A9E8GAG4</accession>
<dbReference type="EMBL" id="OP765507">
    <property type="protein sequence ID" value="UZT28898.1"/>
    <property type="molecule type" value="Genomic_DNA"/>
</dbReference>
<protein>
    <submittedName>
        <fullName evidence="2">Glycosyl transferase family 1</fullName>
    </submittedName>
</protein>